<name>A0A843VAK7_COLES</name>
<protein>
    <recommendedName>
        <fullName evidence="2">G-patch domain-containing protein</fullName>
    </recommendedName>
</protein>
<feature type="compositionally biased region" description="Low complexity" evidence="1">
    <location>
        <begin position="174"/>
        <end position="184"/>
    </location>
</feature>
<evidence type="ECO:0000259" key="2">
    <source>
        <dbReference type="PROSITE" id="PS50174"/>
    </source>
</evidence>
<feature type="region of interest" description="Disordered" evidence="1">
    <location>
        <begin position="154"/>
        <end position="184"/>
    </location>
</feature>
<dbReference type="OrthoDB" id="1732768at2759"/>
<reference evidence="3" key="1">
    <citation type="submission" date="2017-07" db="EMBL/GenBank/DDBJ databases">
        <title>Taro Niue Genome Assembly and Annotation.</title>
        <authorList>
            <person name="Atibalentja N."/>
            <person name="Keating K."/>
            <person name="Fields C.J."/>
        </authorList>
    </citation>
    <scope>NUCLEOTIDE SEQUENCE</scope>
    <source>
        <strain evidence="3">Niue_2</strain>
        <tissue evidence="3">Leaf</tissue>
    </source>
</reference>
<gene>
    <name evidence="3" type="ORF">Taro_024182</name>
</gene>
<dbReference type="Pfam" id="PF01585">
    <property type="entry name" value="G-patch"/>
    <property type="match status" value="1"/>
</dbReference>
<accession>A0A843VAK7</accession>
<evidence type="ECO:0000256" key="1">
    <source>
        <dbReference type="SAM" id="MobiDB-lite"/>
    </source>
</evidence>
<dbReference type="Pfam" id="PF03732">
    <property type="entry name" value="Retrotrans_gag"/>
    <property type="match status" value="1"/>
</dbReference>
<feature type="domain" description="G-patch" evidence="2">
    <location>
        <begin position="42"/>
        <end position="88"/>
    </location>
</feature>
<dbReference type="Proteomes" id="UP000652761">
    <property type="component" value="Unassembled WGS sequence"/>
</dbReference>
<dbReference type="AlphaFoldDB" id="A0A843VAK7"/>
<dbReference type="GO" id="GO:0003676">
    <property type="term" value="F:nucleic acid binding"/>
    <property type="evidence" value="ECO:0007669"/>
    <property type="project" value="InterPro"/>
</dbReference>
<dbReference type="EMBL" id="NMUH01001356">
    <property type="protein sequence ID" value="MQL91567.1"/>
    <property type="molecule type" value="Genomic_DNA"/>
</dbReference>
<feature type="region of interest" description="Disordered" evidence="1">
    <location>
        <begin position="232"/>
        <end position="251"/>
    </location>
</feature>
<dbReference type="InterPro" id="IPR005162">
    <property type="entry name" value="Retrotrans_gag_dom"/>
</dbReference>
<organism evidence="3 4">
    <name type="scientific">Colocasia esculenta</name>
    <name type="common">Wild taro</name>
    <name type="synonym">Arum esculentum</name>
    <dbReference type="NCBI Taxonomy" id="4460"/>
    <lineage>
        <taxon>Eukaryota</taxon>
        <taxon>Viridiplantae</taxon>
        <taxon>Streptophyta</taxon>
        <taxon>Embryophyta</taxon>
        <taxon>Tracheophyta</taxon>
        <taxon>Spermatophyta</taxon>
        <taxon>Magnoliopsida</taxon>
        <taxon>Liliopsida</taxon>
        <taxon>Araceae</taxon>
        <taxon>Aroideae</taxon>
        <taxon>Colocasieae</taxon>
        <taxon>Colocasia</taxon>
    </lineage>
</organism>
<evidence type="ECO:0000313" key="4">
    <source>
        <dbReference type="Proteomes" id="UP000652761"/>
    </source>
</evidence>
<sequence length="394" mass="44252">MPHLFIPDKGKKPVMSIFDLPSPLDMNQPPMVDEEFEHVPCPQGKGWEVMAKVGYIHGRALGRNEQGPICSVQTRRLLDRAGLGFHPDPVHPDLIPYQPLTWTLKEHFIQGPLQPGTREPVIEELPYPESEEEEEAAEFEEVCEDFGLLSLFGSDSSSPSSSPSSPPPTTEACLTPNSPSSTTPFSLLSPPILSPFLTWPFLEEPALVEADFEEGDSVDDGLGVYLLDFDEKGEPGDLGSEEEDPVSSYVDGTKRFDEPTMAADEPTKEVNLGTKESPKERADVWWASLLRTRFEDDAIEVAWDKFVRLFWAKFIPEHIQDRMEQEFLSLTQGSMTVLEYEARFAELSKYAPHIVTDERRKAKKFVMGLKPSLKTRLVAFDHRTLDEALSAACR</sequence>
<evidence type="ECO:0000313" key="3">
    <source>
        <dbReference type="EMBL" id="MQL91567.1"/>
    </source>
</evidence>
<keyword evidence="4" id="KW-1185">Reference proteome</keyword>
<comment type="caution">
    <text evidence="3">The sequence shown here is derived from an EMBL/GenBank/DDBJ whole genome shotgun (WGS) entry which is preliminary data.</text>
</comment>
<proteinExistence type="predicted"/>
<dbReference type="PROSITE" id="PS50174">
    <property type="entry name" value="G_PATCH"/>
    <property type="match status" value="1"/>
</dbReference>
<dbReference type="InterPro" id="IPR000467">
    <property type="entry name" value="G_patch_dom"/>
</dbReference>